<keyword evidence="4" id="KW-1185">Reference proteome</keyword>
<dbReference type="NCBIfam" id="NF005559">
    <property type="entry name" value="PRK07231.1"/>
    <property type="match status" value="1"/>
</dbReference>
<dbReference type="EMBL" id="CP022572">
    <property type="protein sequence ID" value="AZU62301.1"/>
    <property type="molecule type" value="Genomic_DNA"/>
</dbReference>
<dbReference type="InterPro" id="IPR020904">
    <property type="entry name" value="Sc_DH/Rdtase_CS"/>
</dbReference>
<dbReference type="FunFam" id="3.40.50.720:FF:000084">
    <property type="entry name" value="Short-chain dehydrogenase reductase"/>
    <property type="match status" value="1"/>
</dbReference>
<dbReference type="Proteomes" id="UP000282892">
    <property type="component" value="Chromosome"/>
</dbReference>
<dbReference type="PRINTS" id="PR00081">
    <property type="entry name" value="GDHRDH"/>
</dbReference>
<comment type="similarity">
    <text evidence="1">Belongs to the short-chain dehydrogenases/reductases (SDR) family.</text>
</comment>
<evidence type="ECO:0000313" key="4">
    <source>
        <dbReference type="Proteomes" id="UP000282892"/>
    </source>
</evidence>
<evidence type="ECO:0000256" key="1">
    <source>
        <dbReference type="ARBA" id="ARBA00006484"/>
    </source>
</evidence>
<proteinExistence type="inferred from homology"/>
<keyword evidence="2" id="KW-0560">Oxidoreductase</keyword>
<dbReference type="PRINTS" id="PR00080">
    <property type="entry name" value="SDRFAMILY"/>
</dbReference>
<dbReference type="KEGG" id="nmk:CHR53_13965"/>
<dbReference type="GO" id="GO:0008206">
    <property type="term" value="P:bile acid metabolic process"/>
    <property type="evidence" value="ECO:0007669"/>
    <property type="project" value="UniProtKB-ARBA"/>
</dbReference>
<dbReference type="RefSeq" id="WP_127487012.1">
    <property type="nucleotide sequence ID" value="NZ_CP022572.1"/>
</dbReference>
<dbReference type="OrthoDB" id="9803333at2"/>
<protein>
    <submittedName>
        <fullName evidence="3">2-deoxy-D-gluconate 3-dehydrogenase</fullName>
    </submittedName>
</protein>
<accession>A0A3Q9QZA5</accession>
<dbReference type="STRING" id="1193713.GCA_001636315_05229"/>
<sequence>MIDLKGKKAIVTGAAQGLGLAMAKGLCSNGVKVCILDISPNLEQVVEELRKQDYDVTGLHADLSDQDQLANVFQQAVKLLGGELDILVNNAGIHKPMPAIELPVKDFQRILDVNVTTVFQLCRLAAEEMKKKGKGKIINIASVLSYIGGFNAAAYSASKGAVAQLTKSLSNEWSSEGINVNAIAPGYYVTELNRHILNDQERLDSLVSRIPAGRLGKPEELAGTVEFLSSAKSDYINGAIIPVDGGFLGR</sequence>
<gene>
    <name evidence="3" type="ORF">CHR53_13965</name>
</gene>
<dbReference type="SUPFAM" id="SSF51735">
    <property type="entry name" value="NAD(P)-binding Rossmann-fold domains"/>
    <property type="match status" value="1"/>
</dbReference>
<dbReference type="PANTHER" id="PTHR42879:SF2">
    <property type="entry name" value="3-OXOACYL-[ACYL-CARRIER-PROTEIN] REDUCTASE FABG"/>
    <property type="match status" value="1"/>
</dbReference>
<dbReference type="GO" id="GO:0016491">
    <property type="term" value="F:oxidoreductase activity"/>
    <property type="evidence" value="ECO:0007669"/>
    <property type="project" value="UniProtKB-KW"/>
</dbReference>
<dbReference type="Pfam" id="PF13561">
    <property type="entry name" value="adh_short_C2"/>
    <property type="match status" value="1"/>
</dbReference>
<reference evidence="3 4" key="1">
    <citation type="submission" date="2017-07" db="EMBL/GenBank/DDBJ databases">
        <title>The complete genome sequence of Bacillus mesonae strain H20-5, an efficient strain improving plant abiotic stress resistance.</title>
        <authorList>
            <person name="Kim S.Y."/>
            <person name="Song H."/>
            <person name="Sang M.K."/>
            <person name="Weon H.-Y."/>
            <person name="Song J."/>
        </authorList>
    </citation>
    <scope>NUCLEOTIDE SEQUENCE [LARGE SCALE GENOMIC DNA]</scope>
    <source>
        <strain evidence="3 4">H20-5</strain>
    </source>
</reference>
<dbReference type="PROSITE" id="PS00061">
    <property type="entry name" value="ADH_SHORT"/>
    <property type="match status" value="1"/>
</dbReference>
<dbReference type="InterPro" id="IPR036291">
    <property type="entry name" value="NAD(P)-bd_dom_sf"/>
</dbReference>
<evidence type="ECO:0000313" key="3">
    <source>
        <dbReference type="EMBL" id="AZU62301.1"/>
    </source>
</evidence>
<dbReference type="AlphaFoldDB" id="A0A3Q9QZA5"/>
<evidence type="ECO:0000256" key="2">
    <source>
        <dbReference type="ARBA" id="ARBA00023002"/>
    </source>
</evidence>
<dbReference type="Gene3D" id="3.40.50.720">
    <property type="entry name" value="NAD(P)-binding Rossmann-like Domain"/>
    <property type="match status" value="1"/>
</dbReference>
<dbReference type="PANTHER" id="PTHR42879">
    <property type="entry name" value="3-OXOACYL-(ACYL-CARRIER-PROTEIN) REDUCTASE"/>
    <property type="match status" value="1"/>
</dbReference>
<dbReference type="InterPro" id="IPR050259">
    <property type="entry name" value="SDR"/>
</dbReference>
<organism evidence="3 4">
    <name type="scientific">Neobacillus mesonae</name>
    <dbReference type="NCBI Taxonomy" id="1193713"/>
    <lineage>
        <taxon>Bacteria</taxon>
        <taxon>Bacillati</taxon>
        <taxon>Bacillota</taxon>
        <taxon>Bacilli</taxon>
        <taxon>Bacillales</taxon>
        <taxon>Bacillaceae</taxon>
        <taxon>Neobacillus</taxon>
    </lineage>
</organism>
<dbReference type="InterPro" id="IPR002347">
    <property type="entry name" value="SDR_fam"/>
</dbReference>
<name>A0A3Q9QZA5_9BACI</name>